<comment type="function">
    <text evidence="10">Member of the two-component regulatory system HssS/HssR involved in intracellular heme homeostasis and tempering of staphylococcal virulence. Phosphorylated HssR binds to a direct repeat sequence within hrtAB promoter and activates the expression of hrtAB, an efflux pump, in response to extracellular heme, hemin, hemoglobin or blood.</text>
</comment>
<evidence type="ECO:0000256" key="9">
    <source>
        <dbReference type="ARBA" id="ARBA00023163"/>
    </source>
</evidence>
<evidence type="ECO:0000256" key="6">
    <source>
        <dbReference type="ARBA" id="ARBA00023026"/>
    </source>
</evidence>
<dbReference type="Gene3D" id="3.40.50.2300">
    <property type="match status" value="1"/>
</dbReference>
<dbReference type="InterPro" id="IPR036388">
    <property type="entry name" value="WH-like_DNA-bd_sf"/>
</dbReference>
<keyword evidence="3 12" id="KW-0597">Phosphoprotein</keyword>
<dbReference type="SMART" id="SM00862">
    <property type="entry name" value="Trans_reg_C"/>
    <property type="match status" value="1"/>
</dbReference>
<protein>
    <recommendedName>
        <fullName evidence="11">Heme response regulator HssR</fullName>
    </recommendedName>
</protein>
<evidence type="ECO:0000256" key="12">
    <source>
        <dbReference type="PROSITE-ProRule" id="PRU00169"/>
    </source>
</evidence>
<dbReference type="EMBL" id="CP121671">
    <property type="protein sequence ID" value="WFT74768.1"/>
    <property type="molecule type" value="Genomic_DNA"/>
</dbReference>
<keyword evidence="5" id="KW-0805">Transcription regulation</keyword>
<evidence type="ECO:0000256" key="2">
    <source>
        <dbReference type="ARBA" id="ARBA00022490"/>
    </source>
</evidence>
<dbReference type="InterPro" id="IPR001867">
    <property type="entry name" value="OmpR/PhoB-type_DNA-bd"/>
</dbReference>
<dbReference type="InterPro" id="IPR001789">
    <property type="entry name" value="Sig_transdc_resp-reg_receiver"/>
</dbReference>
<dbReference type="PANTHER" id="PTHR48111">
    <property type="entry name" value="REGULATOR OF RPOS"/>
    <property type="match status" value="1"/>
</dbReference>
<evidence type="ECO:0000256" key="7">
    <source>
        <dbReference type="ARBA" id="ARBA00023125"/>
    </source>
</evidence>
<dbReference type="Gene3D" id="1.10.10.10">
    <property type="entry name" value="Winged helix-like DNA-binding domain superfamily/Winged helix DNA-binding domain"/>
    <property type="match status" value="1"/>
</dbReference>
<dbReference type="InterPro" id="IPR011006">
    <property type="entry name" value="CheY-like_superfamily"/>
</dbReference>
<dbReference type="Pfam" id="PF00486">
    <property type="entry name" value="Trans_reg_C"/>
    <property type="match status" value="1"/>
</dbReference>
<dbReference type="RefSeq" id="WP_283076764.1">
    <property type="nucleotide sequence ID" value="NZ_CP121671.1"/>
</dbReference>
<comment type="subcellular location">
    <subcellularLocation>
        <location evidence="1">Cytoplasm</location>
    </subcellularLocation>
</comment>
<evidence type="ECO:0000256" key="4">
    <source>
        <dbReference type="ARBA" id="ARBA00023012"/>
    </source>
</evidence>
<dbReference type="Proteomes" id="UP001221597">
    <property type="component" value="Chromosome"/>
</dbReference>
<evidence type="ECO:0000313" key="16">
    <source>
        <dbReference type="EMBL" id="WFT74768.1"/>
    </source>
</evidence>
<dbReference type="Pfam" id="PF00072">
    <property type="entry name" value="Response_reg"/>
    <property type="match status" value="1"/>
</dbReference>
<evidence type="ECO:0000256" key="5">
    <source>
        <dbReference type="ARBA" id="ARBA00023015"/>
    </source>
</evidence>
<evidence type="ECO:0000259" key="15">
    <source>
        <dbReference type="PROSITE" id="PS51755"/>
    </source>
</evidence>
<proteinExistence type="predicted"/>
<organism evidence="16 17">
    <name type="scientific">Halobacillus naozhouensis</name>
    <dbReference type="NCBI Taxonomy" id="554880"/>
    <lineage>
        <taxon>Bacteria</taxon>
        <taxon>Bacillati</taxon>
        <taxon>Bacillota</taxon>
        <taxon>Bacilli</taxon>
        <taxon>Bacillales</taxon>
        <taxon>Bacillaceae</taxon>
        <taxon>Halobacillus</taxon>
    </lineage>
</organism>
<keyword evidence="6" id="KW-0843">Virulence</keyword>
<evidence type="ECO:0000259" key="14">
    <source>
        <dbReference type="PROSITE" id="PS50110"/>
    </source>
</evidence>
<keyword evidence="9" id="KW-0804">Transcription</keyword>
<evidence type="ECO:0000256" key="10">
    <source>
        <dbReference type="ARBA" id="ARBA00037471"/>
    </source>
</evidence>
<dbReference type="CDD" id="cd00383">
    <property type="entry name" value="trans_reg_C"/>
    <property type="match status" value="1"/>
</dbReference>
<feature type="modified residue" description="4-aspartylphosphate" evidence="12">
    <location>
        <position position="52"/>
    </location>
</feature>
<dbReference type="InterPro" id="IPR039420">
    <property type="entry name" value="WalR-like"/>
</dbReference>
<evidence type="ECO:0000256" key="1">
    <source>
        <dbReference type="ARBA" id="ARBA00004496"/>
    </source>
</evidence>
<feature type="domain" description="Response regulatory" evidence="14">
    <location>
        <begin position="3"/>
        <end position="116"/>
    </location>
</feature>
<keyword evidence="7 13" id="KW-0238">DNA-binding</keyword>
<dbReference type="SMART" id="SM00448">
    <property type="entry name" value="REC"/>
    <property type="match status" value="1"/>
</dbReference>
<dbReference type="SUPFAM" id="SSF52172">
    <property type="entry name" value="CheY-like"/>
    <property type="match status" value="1"/>
</dbReference>
<reference evidence="16 17" key="1">
    <citation type="submission" date="2023-04" db="EMBL/GenBank/DDBJ databases">
        <title>Genome sequence of Halobacillus naozhouensis KACC 21980.</title>
        <authorList>
            <person name="Kim S."/>
            <person name="Heo J."/>
            <person name="Kwon S.-W."/>
        </authorList>
    </citation>
    <scope>NUCLEOTIDE SEQUENCE [LARGE SCALE GENOMIC DNA]</scope>
    <source>
        <strain evidence="16 17">KCTC 13234</strain>
    </source>
</reference>
<feature type="domain" description="OmpR/PhoB-type" evidence="15">
    <location>
        <begin position="124"/>
        <end position="221"/>
    </location>
</feature>
<keyword evidence="8" id="KW-0010">Activator</keyword>
<keyword evidence="17" id="KW-1185">Reference proteome</keyword>
<evidence type="ECO:0000256" key="11">
    <source>
        <dbReference type="ARBA" id="ARBA00039976"/>
    </source>
</evidence>
<feature type="DNA-binding region" description="OmpR/PhoB-type" evidence="13">
    <location>
        <begin position="124"/>
        <end position="221"/>
    </location>
</feature>
<evidence type="ECO:0000313" key="17">
    <source>
        <dbReference type="Proteomes" id="UP001221597"/>
    </source>
</evidence>
<gene>
    <name evidence="16" type="ORF">P9989_20905</name>
</gene>
<accession>A0ABY8J008</accession>
<dbReference type="PROSITE" id="PS50110">
    <property type="entry name" value="RESPONSE_REGULATORY"/>
    <property type="match status" value="1"/>
</dbReference>
<name>A0ABY8J008_9BACI</name>
<dbReference type="CDD" id="cd17574">
    <property type="entry name" value="REC_OmpR"/>
    <property type="match status" value="1"/>
</dbReference>
<evidence type="ECO:0000256" key="13">
    <source>
        <dbReference type="PROSITE-ProRule" id="PRU01091"/>
    </source>
</evidence>
<keyword evidence="4" id="KW-0902">Two-component regulatory system</keyword>
<evidence type="ECO:0000256" key="3">
    <source>
        <dbReference type="ARBA" id="ARBA00022553"/>
    </source>
</evidence>
<dbReference type="PANTHER" id="PTHR48111:SF49">
    <property type="entry name" value="HEME RESPONSE REGULATOR HSSR"/>
    <property type="match status" value="1"/>
</dbReference>
<sequence>MIRILVVDDDTHLRKLVRVHLEQNGYNVLEAADGADASTKLENHTIDLTIVDLMMPNKDGFQLSKEIREVYDIPIIILTAKDSLFNKAKSYKAGTDDYMVKPFEEDELLFRVQAILRRFNRVSSQVIELNRTKLDKRSYEVKQGPKITILPLKEFELLYQLGSFPNRTFTREELIDKVWGLEFEGDDRTVDVHIKRLRQRFKDSADFSIKTVRGVGYKLEEA</sequence>
<evidence type="ECO:0000256" key="8">
    <source>
        <dbReference type="ARBA" id="ARBA00023159"/>
    </source>
</evidence>
<dbReference type="PROSITE" id="PS51755">
    <property type="entry name" value="OMPR_PHOB"/>
    <property type="match status" value="1"/>
</dbReference>
<keyword evidence="2" id="KW-0963">Cytoplasm</keyword>